<dbReference type="PANTHER" id="PTHR10937">
    <property type="entry name" value="GLUCOSAMINE--FRUCTOSE-6-PHOSPHATE AMINOTRANSFERASE, ISOMERIZING"/>
    <property type="match status" value="1"/>
</dbReference>
<dbReference type="InterPro" id="IPR035466">
    <property type="entry name" value="GlmS/AgaS_SIS"/>
</dbReference>
<dbReference type="SUPFAM" id="SSF53697">
    <property type="entry name" value="SIS domain"/>
    <property type="match status" value="1"/>
</dbReference>
<dbReference type="GO" id="GO:0008483">
    <property type="term" value="F:transaminase activity"/>
    <property type="evidence" value="ECO:0007669"/>
    <property type="project" value="UniProtKB-KW"/>
</dbReference>
<reference evidence="4 5" key="1">
    <citation type="submission" date="2019-06" db="EMBL/GenBank/DDBJ databases">
        <authorList>
            <person name="Li M."/>
        </authorList>
    </citation>
    <scope>NUCLEOTIDE SEQUENCE [LARGE SCALE GENOMIC DNA]</scope>
    <source>
        <strain evidence="4 5">BGMRC6574</strain>
    </source>
</reference>
<dbReference type="CDD" id="cd05008">
    <property type="entry name" value="SIS_GlmS_GlmD_1"/>
    <property type="match status" value="1"/>
</dbReference>
<dbReference type="InterPro" id="IPR001347">
    <property type="entry name" value="SIS_dom"/>
</dbReference>
<keyword evidence="1" id="KW-0808">Transferase</keyword>
<dbReference type="EMBL" id="VHLH01000010">
    <property type="protein sequence ID" value="TPW29665.1"/>
    <property type="molecule type" value="Genomic_DNA"/>
</dbReference>
<evidence type="ECO:0000256" key="2">
    <source>
        <dbReference type="ARBA" id="ARBA00022737"/>
    </source>
</evidence>
<dbReference type="GO" id="GO:0097367">
    <property type="term" value="F:carbohydrate derivative binding"/>
    <property type="evidence" value="ECO:0007669"/>
    <property type="project" value="InterPro"/>
</dbReference>
<name>A0A506U9N4_9HYPH</name>
<dbReference type="PANTHER" id="PTHR10937:SF8">
    <property type="entry name" value="AMINOTRANSFERASE-RELATED"/>
    <property type="match status" value="1"/>
</dbReference>
<dbReference type="AlphaFoldDB" id="A0A506U9N4"/>
<keyword evidence="5" id="KW-1185">Reference proteome</keyword>
<gene>
    <name evidence="4" type="ORF">FJU11_07035</name>
</gene>
<dbReference type="Pfam" id="PF01380">
    <property type="entry name" value="SIS"/>
    <property type="match status" value="2"/>
</dbReference>
<sequence>MRREIEEIPAAVTRLLERSDADLRAAGALLAERDPAVLVTVARGSSDHAATFLKYACEITAGVPVASLGPSIASIYHAKLRLERAGCLAVSQSGQSPDIVAMAKSVREAGAATVALTNVEGSPLAAACDGNVALQAGPEKSVAATKSFVTAIVAGLAILGHWRADDRLLEALSALPQHFEAAIACDWSAFVEALSHRDSLFVLGRGPAAAIAAEAALKFKETCGMHAEAYSAAEVLHGPVAIVGKGFPVLGLVARDAAEESAVDTLARIEKQGGSVFATTGRIASGTGLPFVETGHALTDALALSVSFYGFVEALARSRGLDPDSPPHLRKVTETV</sequence>
<dbReference type="PROSITE" id="PS51464">
    <property type="entry name" value="SIS"/>
    <property type="match status" value="2"/>
</dbReference>
<dbReference type="Proteomes" id="UP000320314">
    <property type="component" value="Unassembled WGS sequence"/>
</dbReference>
<evidence type="ECO:0000259" key="3">
    <source>
        <dbReference type="PROSITE" id="PS51464"/>
    </source>
</evidence>
<accession>A0A506U9N4</accession>
<evidence type="ECO:0000313" key="5">
    <source>
        <dbReference type="Proteomes" id="UP000320314"/>
    </source>
</evidence>
<dbReference type="GO" id="GO:1901135">
    <property type="term" value="P:carbohydrate derivative metabolic process"/>
    <property type="evidence" value="ECO:0007669"/>
    <property type="project" value="InterPro"/>
</dbReference>
<comment type="caution">
    <text evidence="4">The sequence shown here is derived from an EMBL/GenBank/DDBJ whole genome shotgun (WGS) entry which is preliminary data.</text>
</comment>
<dbReference type="Gene3D" id="3.40.50.10490">
    <property type="entry name" value="Glucose-6-phosphate isomerase like protein, domain 1"/>
    <property type="match status" value="2"/>
</dbReference>
<feature type="domain" description="SIS" evidence="3">
    <location>
        <begin position="190"/>
        <end position="321"/>
    </location>
</feature>
<keyword evidence="1" id="KW-0032">Aminotransferase</keyword>
<feature type="domain" description="SIS" evidence="3">
    <location>
        <begin position="25"/>
        <end position="174"/>
    </location>
</feature>
<dbReference type="InterPro" id="IPR035490">
    <property type="entry name" value="GlmS/FrlB_SIS"/>
</dbReference>
<proteinExistence type="predicted"/>
<organism evidence="4 5">
    <name type="scientific">Pararhizobium mangrovi</name>
    <dbReference type="NCBI Taxonomy" id="2590452"/>
    <lineage>
        <taxon>Bacteria</taxon>
        <taxon>Pseudomonadati</taxon>
        <taxon>Pseudomonadota</taxon>
        <taxon>Alphaproteobacteria</taxon>
        <taxon>Hyphomicrobiales</taxon>
        <taxon>Rhizobiaceae</taxon>
        <taxon>Rhizobium/Agrobacterium group</taxon>
        <taxon>Pararhizobium</taxon>
    </lineage>
</organism>
<protein>
    <submittedName>
        <fullName evidence="4">SIS domain-containing protein</fullName>
    </submittedName>
</protein>
<evidence type="ECO:0000313" key="4">
    <source>
        <dbReference type="EMBL" id="TPW29665.1"/>
    </source>
</evidence>
<dbReference type="OrthoDB" id="9761808at2"/>
<evidence type="ECO:0000256" key="1">
    <source>
        <dbReference type="ARBA" id="ARBA00022576"/>
    </source>
</evidence>
<dbReference type="InterPro" id="IPR046348">
    <property type="entry name" value="SIS_dom_sf"/>
</dbReference>
<dbReference type="CDD" id="cd05009">
    <property type="entry name" value="SIS_GlmS_GlmD_2"/>
    <property type="match status" value="1"/>
</dbReference>
<keyword evidence="2" id="KW-0677">Repeat</keyword>